<dbReference type="Pfam" id="PF02355">
    <property type="entry name" value="SecD_SecF_C"/>
    <property type="match status" value="1"/>
</dbReference>
<feature type="transmembrane region" description="Helical" evidence="11">
    <location>
        <begin position="84"/>
        <end position="103"/>
    </location>
</feature>
<name>A0ABQ6IP06_9MICO</name>
<keyword evidence="3" id="KW-0813">Transport</keyword>
<proteinExistence type="predicted"/>
<feature type="domain" description="Protein export membrane protein SecD/SecF C-terminal" evidence="12">
    <location>
        <begin position="67"/>
        <end position="248"/>
    </location>
</feature>
<comment type="subcellular location">
    <subcellularLocation>
        <location evidence="1">Cell membrane</location>
        <topology evidence="1">Multi-pass membrane protein</topology>
    </subcellularLocation>
</comment>
<evidence type="ECO:0000313" key="14">
    <source>
        <dbReference type="Proteomes" id="UP001157126"/>
    </source>
</evidence>
<dbReference type="NCBIfam" id="TIGR00966">
    <property type="entry name" value="transloc_SecF"/>
    <property type="match status" value="1"/>
</dbReference>
<keyword evidence="9 11" id="KW-0472">Membrane</keyword>
<protein>
    <recommendedName>
        <fullName evidence="2">Protein translocase subunit SecF</fullName>
    </recommendedName>
</protein>
<dbReference type="InterPro" id="IPR022813">
    <property type="entry name" value="SecD/SecF_arch_bac"/>
</dbReference>
<evidence type="ECO:0000256" key="3">
    <source>
        <dbReference type="ARBA" id="ARBA00022448"/>
    </source>
</evidence>
<dbReference type="PANTHER" id="PTHR30081:SF8">
    <property type="entry name" value="PROTEIN TRANSLOCASE SUBUNIT SECF"/>
    <property type="match status" value="1"/>
</dbReference>
<keyword evidence="8" id="KW-0811">Translocation</keyword>
<gene>
    <name evidence="13" type="ORF">GCM10025883_16980</name>
</gene>
<feature type="region of interest" description="Disordered" evidence="10">
    <location>
        <begin position="302"/>
        <end position="338"/>
    </location>
</feature>
<feature type="transmembrane region" description="Helical" evidence="11">
    <location>
        <begin position="110"/>
        <end position="130"/>
    </location>
</feature>
<dbReference type="SUPFAM" id="SSF82866">
    <property type="entry name" value="Multidrug efflux transporter AcrB transmembrane domain"/>
    <property type="match status" value="1"/>
</dbReference>
<dbReference type="InterPro" id="IPR022645">
    <property type="entry name" value="SecD/SecF_bac"/>
</dbReference>
<evidence type="ECO:0000256" key="9">
    <source>
        <dbReference type="ARBA" id="ARBA00023136"/>
    </source>
</evidence>
<organism evidence="13 14">
    <name type="scientific">Mobilicoccus caccae</name>
    <dbReference type="NCBI Taxonomy" id="1859295"/>
    <lineage>
        <taxon>Bacteria</taxon>
        <taxon>Bacillati</taxon>
        <taxon>Actinomycetota</taxon>
        <taxon>Actinomycetes</taxon>
        <taxon>Micrococcales</taxon>
        <taxon>Dermatophilaceae</taxon>
        <taxon>Mobilicoccus</taxon>
    </lineage>
</organism>
<dbReference type="InterPro" id="IPR055344">
    <property type="entry name" value="SecD_SecF_C_bact"/>
</dbReference>
<accession>A0ABQ6IP06</accession>
<dbReference type="EMBL" id="BSUO01000001">
    <property type="protein sequence ID" value="GMA39653.1"/>
    <property type="molecule type" value="Genomic_DNA"/>
</dbReference>
<feature type="compositionally biased region" description="Basic and acidic residues" evidence="10">
    <location>
        <begin position="322"/>
        <end position="338"/>
    </location>
</feature>
<evidence type="ECO:0000259" key="12">
    <source>
        <dbReference type="Pfam" id="PF02355"/>
    </source>
</evidence>
<evidence type="ECO:0000256" key="7">
    <source>
        <dbReference type="ARBA" id="ARBA00022989"/>
    </source>
</evidence>
<evidence type="ECO:0000313" key="13">
    <source>
        <dbReference type="EMBL" id="GMA39653.1"/>
    </source>
</evidence>
<dbReference type="Proteomes" id="UP001157126">
    <property type="component" value="Unassembled WGS sequence"/>
</dbReference>
<keyword evidence="14" id="KW-1185">Reference proteome</keyword>
<evidence type="ECO:0000256" key="11">
    <source>
        <dbReference type="SAM" id="Phobius"/>
    </source>
</evidence>
<dbReference type="PRINTS" id="PR01755">
    <property type="entry name" value="SECFTRNLCASE"/>
</dbReference>
<keyword evidence="6" id="KW-0653">Protein transport</keyword>
<evidence type="ECO:0000256" key="8">
    <source>
        <dbReference type="ARBA" id="ARBA00023010"/>
    </source>
</evidence>
<dbReference type="PANTHER" id="PTHR30081">
    <property type="entry name" value="PROTEIN-EXPORT MEMBRANE PROTEIN SEC"/>
    <property type="match status" value="1"/>
</dbReference>
<dbReference type="InterPro" id="IPR005665">
    <property type="entry name" value="SecF_bac"/>
</dbReference>
<feature type="transmembrane region" description="Helical" evidence="11">
    <location>
        <begin position="224"/>
        <end position="244"/>
    </location>
</feature>
<feature type="transmembrane region" description="Helical" evidence="11">
    <location>
        <begin position="136"/>
        <end position="157"/>
    </location>
</feature>
<evidence type="ECO:0000256" key="6">
    <source>
        <dbReference type="ARBA" id="ARBA00022927"/>
    </source>
</evidence>
<evidence type="ECO:0000256" key="1">
    <source>
        <dbReference type="ARBA" id="ARBA00004651"/>
    </source>
</evidence>
<feature type="transmembrane region" description="Helical" evidence="11">
    <location>
        <begin position="195"/>
        <end position="212"/>
    </location>
</feature>
<keyword evidence="5 11" id="KW-0812">Transmembrane</keyword>
<keyword evidence="7 11" id="KW-1133">Transmembrane helix</keyword>
<reference evidence="14" key="1">
    <citation type="journal article" date="2019" name="Int. J. Syst. Evol. Microbiol.">
        <title>The Global Catalogue of Microorganisms (GCM) 10K type strain sequencing project: providing services to taxonomists for standard genome sequencing and annotation.</title>
        <authorList>
            <consortium name="The Broad Institute Genomics Platform"/>
            <consortium name="The Broad Institute Genome Sequencing Center for Infectious Disease"/>
            <person name="Wu L."/>
            <person name="Ma J."/>
        </authorList>
    </citation>
    <scope>NUCLEOTIDE SEQUENCE [LARGE SCALE GENOMIC DNA]</scope>
    <source>
        <strain evidence="14">NBRC 113072</strain>
    </source>
</reference>
<comment type="caution">
    <text evidence="13">The sequence shown here is derived from an EMBL/GenBank/DDBJ whole genome shotgun (WGS) entry which is preliminary data.</text>
</comment>
<dbReference type="Gene3D" id="1.20.1640.10">
    <property type="entry name" value="Multidrug efflux transporter AcrB transmembrane domain"/>
    <property type="match status" value="1"/>
</dbReference>
<evidence type="ECO:0000256" key="2">
    <source>
        <dbReference type="ARBA" id="ARBA00015792"/>
    </source>
</evidence>
<keyword evidence="4" id="KW-1003">Cell membrane</keyword>
<evidence type="ECO:0000256" key="10">
    <source>
        <dbReference type="SAM" id="MobiDB-lite"/>
    </source>
</evidence>
<evidence type="ECO:0000256" key="4">
    <source>
        <dbReference type="ARBA" id="ARBA00022475"/>
    </source>
</evidence>
<dbReference type="InterPro" id="IPR048634">
    <property type="entry name" value="SecD_SecF_C"/>
</dbReference>
<sequence length="338" mass="36147">MPGVSNLENFEMRATDVIREVGKVDQASVTRVGADGLRVQTERFDDRRAIDVRDGLAQEFGVPGDTVASSVIGPSWGASVTNDAIRALLLFLVLVSVVLALYFRTWKMAVAALVALVHDIVFTVGIYVLAGFEVTPASAIGFLTILGYSMYDTVVVFDKVRENTDDAFRRGNLTYDEASNLAVNQTLVRSINTSVVALLPVAAILIPAWIIIGPGTLRDLSLALFIGIAVGTYSSICIATPLLVDLRRREKSVVALRERVERNRVTAPTHAEDAGTTGVVQAPVGASGGSSAVAVGEKPVVSTDGDVTATGRPIHPYAQKAQRGERKRASEQKKKGEK</sequence>
<dbReference type="NCBIfam" id="TIGR00916">
    <property type="entry name" value="2A0604s01"/>
    <property type="match status" value="1"/>
</dbReference>
<evidence type="ECO:0000256" key="5">
    <source>
        <dbReference type="ARBA" id="ARBA00022692"/>
    </source>
</evidence>